<sequence length="172" mass="19918">MPKLLQGVLEKELEQAKLDNEEQLKRKSAAEYELERIKTLHADIKSGLWQQLQLMEKYLQEDEDSDLTTAPDEEAPVIVTKIETLLGKIFEKLKDQDLEALKEELKEEEFLQKMEPSKLVPSAGARKLKPADEEESSDDEDLEKKRTALKKEAQVYAEMKKKQQGRGRMMML</sequence>
<name>A0A8T0FAK2_ARGBR</name>
<feature type="compositionally biased region" description="Acidic residues" evidence="2">
    <location>
        <begin position="132"/>
        <end position="141"/>
    </location>
</feature>
<dbReference type="AlphaFoldDB" id="A0A8T0FAK2"/>
<evidence type="ECO:0000256" key="2">
    <source>
        <dbReference type="SAM" id="MobiDB-lite"/>
    </source>
</evidence>
<feature type="region of interest" description="Disordered" evidence="2">
    <location>
        <begin position="113"/>
        <end position="148"/>
    </location>
</feature>
<proteinExistence type="predicted"/>
<keyword evidence="1" id="KW-0175">Coiled coil</keyword>
<dbReference type="Proteomes" id="UP000807504">
    <property type="component" value="Unassembled WGS sequence"/>
</dbReference>
<reference evidence="3" key="2">
    <citation type="submission" date="2020-06" db="EMBL/GenBank/DDBJ databases">
        <authorList>
            <person name="Sheffer M."/>
        </authorList>
    </citation>
    <scope>NUCLEOTIDE SEQUENCE</scope>
</reference>
<protein>
    <submittedName>
        <fullName evidence="3">Uncharacterized protein</fullName>
    </submittedName>
</protein>
<dbReference type="EMBL" id="JABXBU010000015">
    <property type="protein sequence ID" value="KAF8787298.1"/>
    <property type="molecule type" value="Genomic_DNA"/>
</dbReference>
<organism evidence="3 4">
    <name type="scientific">Argiope bruennichi</name>
    <name type="common">Wasp spider</name>
    <name type="synonym">Aranea bruennichi</name>
    <dbReference type="NCBI Taxonomy" id="94029"/>
    <lineage>
        <taxon>Eukaryota</taxon>
        <taxon>Metazoa</taxon>
        <taxon>Ecdysozoa</taxon>
        <taxon>Arthropoda</taxon>
        <taxon>Chelicerata</taxon>
        <taxon>Arachnida</taxon>
        <taxon>Araneae</taxon>
        <taxon>Araneomorphae</taxon>
        <taxon>Entelegynae</taxon>
        <taxon>Araneoidea</taxon>
        <taxon>Araneidae</taxon>
        <taxon>Argiope</taxon>
    </lineage>
</organism>
<evidence type="ECO:0000313" key="4">
    <source>
        <dbReference type="Proteomes" id="UP000807504"/>
    </source>
</evidence>
<comment type="caution">
    <text evidence="3">The sequence shown here is derived from an EMBL/GenBank/DDBJ whole genome shotgun (WGS) entry which is preliminary data.</text>
</comment>
<accession>A0A8T0FAK2</accession>
<evidence type="ECO:0000313" key="3">
    <source>
        <dbReference type="EMBL" id="KAF8787298.1"/>
    </source>
</evidence>
<keyword evidence="4" id="KW-1185">Reference proteome</keyword>
<reference evidence="3" key="1">
    <citation type="journal article" date="2020" name="bioRxiv">
        <title>Chromosome-level reference genome of the European wasp spider Argiope bruennichi: a resource for studies on range expansion and evolutionary adaptation.</title>
        <authorList>
            <person name="Sheffer M.M."/>
            <person name="Hoppe A."/>
            <person name="Krehenwinkel H."/>
            <person name="Uhl G."/>
            <person name="Kuss A.W."/>
            <person name="Jensen L."/>
            <person name="Jensen C."/>
            <person name="Gillespie R.G."/>
            <person name="Hoff K.J."/>
            <person name="Prost S."/>
        </authorList>
    </citation>
    <scope>NUCLEOTIDE SEQUENCE</scope>
</reference>
<gene>
    <name evidence="3" type="ORF">HNY73_008913</name>
</gene>
<evidence type="ECO:0000256" key="1">
    <source>
        <dbReference type="SAM" id="Coils"/>
    </source>
</evidence>
<feature type="coiled-coil region" evidence="1">
    <location>
        <begin position="6"/>
        <end position="33"/>
    </location>
</feature>